<sequence>MGMLPREGEGIDGVMDEVTRREEKKKKKREQHMQSCLTIVDYLFRISSNRLLSWGLRSWFVVRENEERGERMGKRKEAEIGRV</sequence>
<dbReference type="GeneID" id="94434714"/>
<protein>
    <submittedName>
        <fullName evidence="2">Uncharacterized protein</fullName>
    </submittedName>
</protein>
<organism evidence="2 3">
    <name type="scientific">Cystoisospora suis</name>
    <dbReference type="NCBI Taxonomy" id="483139"/>
    <lineage>
        <taxon>Eukaryota</taxon>
        <taxon>Sar</taxon>
        <taxon>Alveolata</taxon>
        <taxon>Apicomplexa</taxon>
        <taxon>Conoidasida</taxon>
        <taxon>Coccidia</taxon>
        <taxon>Eucoccidiorida</taxon>
        <taxon>Eimeriorina</taxon>
        <taxon>Sarcocystidae</taxon>
        <taxon>Cystoisospora</taxon>
    </lineage>
</organism>
<dbReference type="AlphaFoldDB" id="A0A2C6KEL9"/>
<dbReference type="Proteomes" id="UP000221165">
    <property type="component" value="Unassembled WGS sequence"/>
</dbReference>
<evidence type="ECO:0000313" key="2">
    <source>
        <dbReference type="EMBL" id="PHJ14786.1"/>
    </source>
</evidence>
<accession>A0A2C6KEL9</accession>
<gene>
    <name evidence="2" type="ORF">CSUI_011404</name>
</gene>
<comment type="caution">
    <text evidence="2">The sequence shown here is derived from an EMBL/GenBank/DDBJ whole genome shotgun (WGS) entry which is preliminary data.</text>
</comment>
<dbReference type="VEuPathDB" id="ToxoDB:CSUI_011404"/>
<proteinExistence type="predicted"/>
<evidence type="ECO:0000256" key="1">
    <source>
        <dbReference type="SAM" id="MobiDB-lite"/>
    </source>
</evidence>
<name>A0A2C6KEL9_9APIC</name>
<feature type="region of interest" description="Disordered" evidence="1">
    <location>
        <begin position="1"/>
        <end position="30"/>
    </location>
</feature>
<evidence type="ECO:0000313" key="3">
    <source>
        <dbReference type="Proteomes" id="UP000221165"/>
    </source>
</evidence>
<keyword evidence="3" id="KW-1185">Reference proteome</keyword>
<reference evidence="2 3" key="1">
    <citation type="journal article" date="2017" name="Int. J. Parasitol.">
        <title>The genome of the protozoan parasite Cystoisospora suis and a reverse vaccinology approach to identify vaccine candidates.</title>
        <authorList>
            <person name="Palmieri N."/>
            <person name="Shrestha A."/>
            <person name="Ruttkowski B."/>
            <person name="Beck T."/>
            <person name="Vogl C."/>
            <person name="Tomley F."/>
            <person name="Blake D.P."/>
            <person name="Joachim A."/>
        </authorList>
    </citation>
    <scope>NUCLEOTIDE SEQUENCE [LARGE SCALE GENOMIC DNA]</scope>
    <source>
        <strain evidence="2 3">Wien I</strain>
    </source>
</reference>
<dbReference type="EMBL" id="MIGC01011317">
    <property type="protein sequence ID" value="PHJ14786.1"/>
    <property type="molecule type" value="Genomic_DNA"/>
</dbReference>
<dbReference type="RefSeq" id="XP_067916521.1">
    <property type="nucleotide sequence ID" value="XM_068071503.1"/>
</dbReference>